<dbReference type="GO" id="GO:0000287">
    <property type="term" value="F:magnesium ion binding"/>
    <property type="evidence" value="ECO:0007669"/>
    <property type="project" value="UniProtKB-UniRule"/>
</dbReference>
<dbReference type="GO" id="GO:0005524">
    <property type="term" value="F:ATP binding"/>
    <property type="evidence" value="ECO:0007669"/>
    <property type="project" value="UniProtKB-KW"/>
</dbReference>
<dbReference type="EC" id="2.7.2.1" evidence="6"/>
<evidence type="ECO:0000256" key="5">
    <source>
        <dbReference type="ARBA" id="ARBA00022840"/>
    </source>
</evidence>
<comment type="pathway">
    <text evidence="6">Metabolic intermediate biosynthesis; acetyl-CoA biosynthesis; acetyl-CoA from acetate: step 1/2.</text>
</comment>
<dbReference type="Gene3D" id="3.30.420.40">
    <property type="match status" value="2"/>
</dbReference>
<feature type="binding site" evidence="6">
    <location>
        <position position="18"/>
    </location>
    <ligand>
        <name>ATP</name>
        <dbReference type="ChEBI" id="CHEBI:30616"/>
    </ligand>
</feature>
<dbReference type="PANTHER" id="PTHR21060">
    <property type="entry name" value="ACETATE KINASE"/>
    <property type="match status" value="1"/>
</dbReference>
<keyword evidence="6" id="KW-0460">Magnesium</keyword>
<dbReference type="PROSITE" id="PS01075">
    <property type="entry name" value="ACETATE_KINASE_1"/>
    <property type="match status" value="1"/>
</dbReference>
<dbReference type="NCBIfam" id="TIGR00016">
    <property type="entry name" value="ackA"/>
    <property type="match status" value="1"/>
</dbReference>
<comment type="similarity">
    <text evidence="1 6 7">Belongs to the acetokinase family.</text>
</comment>
<dbReference type="GO" id="GO:0006083">
    <property type="term" value="P:acetate metabolic process"/>
    <property type="evidence" value="ECO:0007669"/>
    <property type="project" value="TreeGrafter"/>
</dbReference>
<feature type="binding site" evidence="6">
    <location>
        <begin position="283"/>
        <end position="285"/>
    </location>
    <ligand>
        <name>ATP</name>
        <dbReference type="ChEBI" id="CHEBI:30616"/>
    </ligand>
</feature>
<evidence type="ECO:0000256" key="3">
    <source>
        <dbReference type="ARBA" id="ARBA00022741"/>
    </source>
</evidence>
<feature type="binding site" evidence="6">
    <location>
        <begin position="209"/>
        <end position="213"/>
    </location>
    <ligand>
        <name>ATP</name>
        <dbReference type="ChEBI" id="CHEBI:30616"/>
    </ligand>
</feature>
<keyword evidence="6" id="KW-0963">Cytoplasm</keyword>
<dbReference type="Pfam" id="PF00871">
    <property type="entry name" value="Acetate_kinase"/>
    <property type="match status" value="1"/>
</dbReference>
<comment type="cofactor">
    <cofactor evidence="6">
        <name>Mg(2+)</name>
        <dbReference type="ChEBI" id="CHEBI:18420"/>
    </cofactor>
    <cofactor evidence="6">
        <name>Mn(2+)</name>
        <dbReference type="ChEBI" id="CHEBI:29035"/>
    </cofactor>
    <text evidence="6">Mg(2+). Can also accept Mn(2+).</text>
</comment>
<dbReference type="HAMAP" id="MF_00020">
    <property type="entry name" value="Acetate_kinase"/>
    <property type="match status" value="1"/>
</dbReference>
<comment type="function">
    <text evidence="6">Catalyzes the formation of acetyl phosphate from acetate and ATP. Can also catalyze the reverse reaction.</text>
</comment>
<keyword evidence="3 6" id="KW-0547">Nucleotide-binding</keyword>
<dbReference type="Proteomes" id="UP000316331">
    <property type="component" value="Unassembled WGS sequence"/>
</dbReference>
<dbReference type="InterPro" id="IPR023865">
    <property type="entry name" value="Aliphatic_acid_kinase_CS"/>
</dbReference>
<comment type="caution">
    <text evidence="9">The sequence shown here is derived from an EMBL/GenBank/DDBJ whole genome shotgun (WGS) entry which is preliminary data.</text>
</comment>
<feature type="binding site" evidence="6">
    <location>
        <position position="92"/>
    </location>
    <ligand>
        <name>substrate</name>
    </ligand>
</feature>
<feature type="binding site" evidence="6">
    <location>
        <position position="11"/>
    </location>
    <ligand>
        <name>Mg(2+)</name>
        <dbReference type="ChEBI" id="CHEBI:18420"/>
    </ligand>
</feature>
<dbReference type="InterPro" id="IPR043129">
    <property type="entry name" value="ATPase_NBD"/>
</dbReference>
<keyword evidence="6" id="KW-0479">Metal-binding</keyword>
<dbReference type="OrthoDB" id="9802453at2"/>
<dbReference type="InterPro" id="IPR004372">
    <property type="entry name" value="Ac/propionate_kinase"/>
</dbReference>
<dbReference type="AlphaFoldDB" id="A0A543F8D2"/>
<dbReference type="RefSeq" id="WP_141808379.1">
    <property type="nucleotide sequence ID" value="NZ_VFPG01000001.1"/>
</dbReference>
<feature type="active site" description="Proton donor/acceptor" evidence="6">
    <location>
        <position position="149"/>
    </location>
</feature>
<dbReference type="EMBL" id="VFPG01000001">
    <property type="protein sequence ID" value="TQM30010.1"/>
    <property type="molecule type" value="Genomic_DNA"/>
</dbReference>
<dbReference type="SUPFAM" id="SSF53067">
    <property type="entry name" value="Actin-like ATPase domain"/>
    <property type="match status" value="2"/>
</dbReference>
<dbReference type="PANTHER" id="PTHR21060:SF15">
    <property type="entry name" value="ACETATE KINASE-RELATED"/>
    <property type="match status" value="1"/>
</dbReference>
<evidence type="ECO:0000256" key="6">
    <source>
        <dbReference type="HAMAP-Rule" id="MF_00020"/>
    </source>
</evidence>
<evidence type="ECO:0000256" key="8">
    <source>
        <dbReference type="SAM" id="MobiDB-lite"/>
    </source>
</evidence>
<dbReference type="GO" id="GO:0005737">
    <property type="term" value="C:cytoplasm"/>
    <property type="evidence" value="ECO:0007669"/>
    <property type="project" value="UniProtKB-SubCell"/>
</dbReference>
<evidence type="ECO:0000313" key="10">
    <source>
        <dbReference type="Proteomes" id="UP000316331"/>
    </source>
</evidence>
<evidence type="ECO:0000256" key="2">
    <source>
        <dbReference type="ARBA" id="ARBA00022679"/>
    </source>
</evidence>
<gene>
    <name evidence="6" type="primary">ackA</name>
    <name evidence="9" type="ORF">FB390_1626</name>
</gene>
<feature type="site" description="Transition state stabilizer" evidence="6">
    <location>
        <position position="181"/>
    </location>
</feature>
<keyword evidence="4 6" id="KW-0418">Kinase</keyword>
<evidence type="ECO:0000256" key="4">
    <source>
        <dbReference type="ARBA" id="ARBA00022777"/>
    </source>
</evidence>
<dbReference type="GO" id="GO:0008776">
    <property type="term" value="F:acetate kinase activity"/>
    <property type="evidence" value="ECO:0007669"/>
    <property type="project" value="UniProtKB-UniRule"/>
</dbReference>
<feature type="region of interest" description="Disordered" evidence="8">
    <location>
        <begin position="400"/>
        <end position="427"/>
    </location>
</feature>
<comment type="subunit">
    <text evidence="6">Homodimer.</text>
</comment>
<dbReference type="GO" id="GO:0006085">
    <property type="term" value="P:acetyl-CoA biosynthetic process"/>
    <property type="evidence" value="ECO:0007669"/>
    <property type="project" value="UniProtKB-UniRule"/>
</dbReference>
<evidence type="ECO:0000256" key="1">
    <source>
        <dbReference type="ARBA" id="ARBA00008748"/>
    </source>
</evidence>
<comment type="subcellular location">
    <subcellularLocation>
        <location evidence="6">Cytoplasm</location>
    </subcellularLocation>
</comment>
<feature type="site" description="Transition state stabilizer" evidence="6">
    <location>
        <position position="242"/>
    </location>
</feature>
<feature type="binding site" evidence="6">
    <location>
        <begin position="331"/>
        <end position="335"/>
    </location>
    <ligand>
        <name>ATP</name>
        <dbReference type="ChEBI" id="CHEBI:30616"/>
    </ligand>
</feature>
<proteinExistence type="inferred from homology"/>
<feature type="compositionally biased region" description="Basic and acidic residues" evidence="8">
    <location>
        <begin position="414"/>
        <end position="427"/>
    </location>
</feature>
<evidence type="ECO:0000313" key="9">
    <source>
        <dbReference type="EMBL" id="TQM30010.1"/>
    </source>
</evidence>
<reference evidence="9 10" key="1">
    <citation type="submission" date="2019-06" db="EMBL/GenBank/DDBJ databases">
        <title>Sequencing the genomes of 1000 actinobacteria strains.</title>
        <authorList>
            <person name="Klenk H.-P."/>
        </authorList>
    </citation>
    <scope>NUCLEOTIDE SEQUENCE [LARGE SCALE GENOMIC DNA]</scope>
    <source>
        <strain evidence="9 10">DSM 103495</strain>
    </source>
</reference>
<evidence type="ECO:0000256" key="7">
    <source>
        <dbReference type="RuleBase" id="RU003835"/>
    </source>
</evidence>
<dbReference type="CDD" id="cd24010">
    <property type="entry name" value="ASKHA_NBD_AcK_PK"/>
    <property type="match status" value="1"/>
</dbReference>
<dbReference type="PRINTS" id="PR00471">
    <property type="entry name" value="ACETATEKNASE"/>
</dbReference>
<keyword evidence="10" id="KW-1185">Reference proteome</keyword>
<dbReference type="PROSITE" id="PS01076">
    <property type="entry name" value="ACETATE_KINASE_2"/>
    <property type="match status" value="1"/>
</dbReference>
<name>A0A543F8D2_9NOCA</name>
<organism evidence="9 10">
    <name type="scientific">Nocardia bhagyanarayanae</name>
    <dbReference type="NCBI Taxonomy" id="1215925"/>
    <lineage>
        <taxon>Bacteria</taxon>
        <taxon>Bacillati</taxon>
        <taxon>Actinomycetota</taxon>
        <taxon>Actinomycetes</taxon>
        <taxon>Mycobacteriales</taxon>
        <taxon>Nocardiaceae</taxon>
        <taxon>Nocardia</taxon>
    </lineage>
</organism>
<keyword evidence="5 6" id="KW-0067">ATP-binding</keyword>
<accession>A0A543F8D2</accession>
<comment type="catalytic activity">
    <reaction evidence="6">
        <text>acetate + ATP = acetyl phosphate + ADP</text>
        <dbReference type="Rhea" id="RHEA:11352"/>
        <dbReference type="ChEBI" id="CHEBI:22191"/>
        <dbReference type="ChEBI" id="CHEBI:30089"/>
        <dbReference type="ChEBI" id="CHEBI:30616"/>
        <dbReference type="ChEBI" id="CHEBI:456216"/>
        <dbReference type="EC" id="2.7.2.1"/>
    </reaction>
</comment>
<feature type="binding site" evidence="6">
    <location>
        <position position="385"/>
    </location>
    <ligand>
        <name>Mg(2+)</name>
        <dbReference type="ChEBI" id="CHEBI:18420"/>
    </ligand>
</feature>
<dbReference type="UniPathway" id="UPA00340">
    <property type="reaction ID" value="UER00458"/>
</dbReference>
<dbReference type="PIRSF" id="PIRSF000722">
    <property type="entry name" value="Acetate_prop_kin"/>
    <property type="match status" value="1"/>
</dbReference>
<protein>
    <recommendedName>
        <fullName evidence="6">Acetate kinase</fullName>
        <ecNumber evidence="6">2.7.2.1</ecNumber>
    </recommendedName>
    <alternativeName>
        <fullName evidence="6">Acetokinase</fullName>
    </alternativeName>
</protein>
<sequence length="427" mass="45389">MSNDDLVLVINSGSSSIKYQLLDPETGAVAASGLVERIGEREGAVEHRAGDRTVRRTEPIADHKAGLQLVFDIFAETGHDLAGAGVRAVGHRVVHGGEVFYEPTLITDDVVEEISKLSDLAPLHNPANVTGIESTRELLPGVPQVAVFDTAFFHGLPEAARTYAIDAKIAAAHSIRRYGFHGTSHEYVSGRVAEVLDRDPNTLRQVVFHLGNGASASAIRGGQPIDTSMGLTPLEGLVMGTRGGDIDPGIIGHLVRSAHFDADRIEELLNRNSGIKGLSGVNDFRELQRLIDAGDDAARLAYDVYIHRLRRYLGAYMIELGGVDAITFTAGVGENSAQVRADALAGLSGFGIEVDPARNNAADRAARLISPPGAPVAVLVVPTNEELAIARAARQVVSPSSGGVRRQHRMTGTKRVEHARADGGDMP</sequence>
<keyword evidence="2 6" id="KW-0808">Transferase</keyword>
<dbReference type="InterPro" id="IPR000890">
    <property type="entry name" value="Aliphatic_acid_kin_short-chain"/>
</dbReference>